<sequence>MARSANKFTRGFTLIELMVVVAIIAVLATIGIPIYKDYTVKSNVVATLAEAGSYKTAVGVCFAENGALDNCDAGTSPVPSAASRVTGVTDGKIALNPNIDCDNDSATTNTFAYEPNVVSGGVMTWDIVDDASNCAQYQ</sequence>
<dbReference type="AlphaFoldDB" id="A0A3N3DYT9"/>
<keyword evidence="1" id="KW-1133">Transmembrane helix</keyword>
<organism evidence="2 3">
    <name type="scientific">Vibrio ponticus</name>
    <dbReference type="NCBI Taxonomy" id="265668"/>
    <lineage>
        <taxon>Bacteria</taxon>
        <taxon>Pseudomonadati</taxon>
        <taxon>Pseudomonadota</taxon>
        <taxon>Gammaproteobacteria</taxon>
        <taxon>Vibrionales</taxon>
        <taxon>Vibrionaceae</taxon>
        <taxon>Vibrio</taxon>
    </lineage>
</organism>
<reference evidence="2 3" key="1">
    <citation type="submission" date="2018-11" db="EMBL/GenBank/DDBJ databases">
        <title>Vibrio ponticus strain CAIM 1751 pathogenic for the snapper Lutjanus guttatus.</title>
        <authorList>
            <person name="Soto-Rodriguez S."/>
            <person name="Lozano-Olvera R."/>
            <person name="Gomez-Gil B."/>
        </authorList>
    </citation>
    <scope>NUCLEOTIDE SEQUENCE [LARGE SCALE GENOMIC DNA]</scope>
    <source>
        <strain evidence="2 3">CAIM 1751</strain>
    </source>
</reference>
<evidence type="ECO:0000313" key="2">
    <source>
        <dbReference type="EMBL" id="ROV59687.1"/>
    </source>
</evidence>
<keyword evidence="1" id="KW-0812">Transmembrane</keyword>
<protein>
    <submittedName>
        <fullName evidence="2">Prepilin-type N-terminal cleavage/methylation domain-containing protein</fullName>
    </submittedName>
</protein>
<gene>
    <name evidence="2" type="ORF">EGH82_12395</name>
</gene>
<dbReference type="Gene3D" id="3.30.700.10">
    <property type="entry name" value="Glycoprotein, Type 4 Pilin"/>
    <property type="match status" value="1"/>
</dbReference>
<dbReference type="InterPro" id="IPR045584">
    <property type="entry name" value="Pilin-like"/>
</dbReference>
<dbReference type="Pfam" id="PF07963">
    <property type="entry name" value="N_methyl"/>
    <property type="match status" value="1"/>
</dbReference>
<dbReference type="RefSeq" id="WP_123782316.1">
    <property type="nucleotide sequence ID" value="NZ_RKIK01000034.1"/>
</dbReference>
<accession>A0A3N3DYT9</accession>
<dbReference type="InterPro" id="IPR012902">
    <property type="entry name" value="N_methyl_site"/>
</dbReference>
<dbReference type="EMBL" id="RKIK01000034">
    <property type="protein sequence ID" value="ROV59687.1"/>
    <property type="molecule type" value="Genomic_DNA"/>
</dbReference>
<dbReference type="SUPFAM" id="SSF54523">
    <property type="entry name" value="Pili subunits"/>
    <property type="match status" value="1"/>
</dbReference>
<comment type="caution">
    <text evidence="2">The sequence shown here is derived from an EMBL/GenBank/DDBJ whole genome shotgun (WGS) entry which is preliminary data.</text>
</comment>
<feature type="transmembrane region" description="Helical" evidence="1">
    <location>
        <begin position="12"/>
        <end position="35"/>
    </location>
</feature>
<dbReference type="NCBIfam" id="TIGR02532">
    <property type="entry name" value="IV_pilin_GFxxxE"/>
    <property type="match status" value="1"/>
</dbReference>
<dbReference type="Proteomes" id="UP000278792">
    <property type="component" value="Unassembled WGS sequence"/>
</dbReference>
<evidence type="ECO:0000313" key="3">
    <source>
        <dbReference type="Proteomes" id="UP000278792"/>
    </source>
</evidence>
<name>A0A3N3DYT9_9VIBR</name>
<evidence type="ECO:0000256" key="1">
    <source>
        <dbReference type="SAM" id="Phobius"/>
    </source>
</evidence>
<dbReference type="PROSITE" id="PS00409">
    <property type="entry name" value="PROKAR_NTER_METHYL"/>
    <property type="match status" value="1"/>
</dbReference>
<keyword evidence="1" id="KW-0472">Membrane</keyword>
<proteinExistence type="predicted"/>